<dbReference type="InterPro" id="IPR043502">
    <property type="entry name" value="DNA/RNA_pol_sf"/>
</dbReference>
<evidence type="ECO:0008006" key="3">
    <source>
        <dbReference type="Google" id="ProtNLM"/>
    </source>
</evidence>
<dbReference type="GO" id="GO:0071897">
    <property type="term" value="P:DNA biosynthetic process"/>
    <property type="evidence" value="ECO:0007669"/>
    <property type="project" value="UniProtKB-ARBA"/>
</dbReference>
<dbReference type="InterPro" id="IPR053134">
    <property type="entry name" value="RNA-dir_DNA_polymerase"/>
</dbReference>
<comment type="caution">
    <text evidence="1">The sequence shown here is derived from an EMBL/GenBank/DDBJ whole genome shotgun (WGS) entry which is preliminary data.</text>
</comment>
<protein>
    <recommendedName>
        <fullName evidence="3">Reverse transcriptase domain-containing protein</fullName>
    </recommendedName>
</protein>
<accession>A0A4Y2NUY3</accession>
<dbReference type="SUPFAM" id="SSF56672">
    <property type="entry name" value="DNA/RNA polymerases"/>
    <property type="match status" value="1"/>
</dbReference>
<keyword evidence="2" id="KW-1185">Reference proteome</keyword>
<dbReference type="OrthoDB" id="6932368at2759"/>
<evidence type="ECO:0000313" key="2">
    <source>
        <dbReference type="Proteomes" id="UP000499080"/>
    </source>
</evidence>
<dbReference type="EMBL" id="BGPR01009766">
    <property type="protein sequence ID" value="GBN42130.1"/>
    <property type="molecule type" value="Genomic_DNA"/>
</dbReference>
<dbReference type="Gene3D" id="3.10.10.10">
    <property type="entry name" value="HIV Type 1 Reverse Transcriptase, subunit A, domain 1"/>
    <property type="match status" value="1"/>
</dbReference>
<gene>
    <name evidence="1" type="ORF">AVEN_198048_1</name>
</gene>
<dbReference type="Proteomes" id="UP000499080">
    <property type="component" value="Unassembled WGS sequence"/>
</dbReference>
<sequence>MDNNANHELTLYAANGTKIRTFGTKLLDLDLNLRRRFQWKFITAEVKRLRPELLKAFKQEFEFLMSFGIIRPSEGPWSSPLHMVEKANGDWRPCGDYRRLNAVTVPDRGLGLVKRYV</sequence>
<reference evidence="1 2" key="1">
    <citation type="journal article" date="2019" name="Sci. Rep.">
        <title>Orb-weaving spider Araneus ventricosus genome elucidates the spidroin gene catalogue.</title>
        <authorList>
            <person name="Kono N."/>
            <person name="Nakamura H."/>
            <person name="Ohtoshi R."/>
            <person name="Moran D.A.P."/>
            <person name="Shinohara A."/>
            <person name="Yoshida Y."/>
            <person name="Fujiwara M."/>
            <person name="Mori M."/>
            <person name="Tomita M."/>
            <person name="Arakawa K."/>
        </authorList>
    </citation>
    <scope>NUCLEOTIDE SEQUENCE [LARGE SCALE GENOMIC DNA]</scope>
</reference>
<proteinExistence type="predicted"/>
<name>A0A4Y2NUY3_ARAVE</name>
<evidence type="ECO:0000313" key="1">
    <source>
        <dbReference type="EMBL" id="GBN42130.1"/>
    </source>
</evidence>
<dbReference type="PANTHER" id="PTHR24559">
    <property type="entry name" value="TRANSPOSON TY3-I GAG-POL POLYPROTEIN"/>
    <property type="match status" value="1"/>
</dbReference>
<dbReference type="PANTHER" id="PTHR24559:SF444">
    <property type="entry name" value="REVERSE TRANSCRIPTASE DOMAIN-CONTAINING PROTEIN"/>
    <property type="match status" value="1"/>
</dbReference>
<dbReference type="AlphaFoldDB" id="A0A4Y2NUY3"/>
<organism evidence="1 2">
    <name type="scientific">Araneus ventricosus</name>
    <name type="common">Orbweaver spider</name>
    <name type="synonym">Epeira ventricosa</name>
    <dbReference type="NCBI Taxonomy" id="182803"/>
    <lineage>
        <taxon>Eukaryota</taxon>
        <taxon>Metazoa</taxon>
        <taxon>Ecdysozoa</taxon>
        <taxon>Arthropoda</taxon>
        <taxon>Chelicerata</taxon>
        <taxon>Arachnida</taxon>
        <taxon>Araneae</taxon>
        <taxon>Araneomorphae</taxon>
        <taxon>Entelegynae</taxon>
        <taxon>Araneoidea</taxon>
        <taxon>Araneidae</taxon>
        <taxon>Araneus</taxon>
    </lineage>
</organism>